<evidence type="ECO:0000256" key="2">
    <source>
        <dbReference type="ARBA" id="ARBA00022729"/>
    </source>
</evidence>
<keyword evidence="2 4" id="KW-0732">Signal</keyword>
<keyword evidence="3" id="KW-0813">Transport</keyword>
<dbReference type="SUPFAM" id="SSF53822">
    <property type="entry name" value="Periplasmic binding protein-like I"/>
    <property type="match status" value="1"/>
</dbReference>
<keyword evidence="3" id="KW-0029">Amino-acid transport</keyword>
<comment type="caution">
    <text evidence="6">The sequence shown here is derived from an EMBL/GenBank/DDBJ whole genome shotgun (WGS) entry which is preliminary data.</text>
</comment>
<dbReference type="PANTHER" id="PTHR30483">
    <property type="entry name" value="LEUCINE-SPECIFIC-BINDING PROTEIN"/>
    <property type="match status" value="1"/>
</dbReference>
<feature type="signal peptide" evidence="4">
    <location>
        <begin position="1"/>
        <end position="26"/>
    </location>
</feature>
<dbReference type="Proteomes" id="UP000188879">
    <property type="component" value="Unassembled WGS sequence"/>
</dbReference>
<dbReference type="PANTHER" id="PTHR30483:SF6">
    <property type="entry name" value="PERIPLASMIC BINDING PROTEIN OF ABC TRANSPORTER FOR NATURAL AMINO ACIDS"/>
    <property type="match status" value="1"/>
</dbReference>
<dbReference type="AlphaFoldDB" id="A0A1V2H2A7"/>
<feature type="domain" description="Leucine-binding protein" evidence="5">
    <location>
        <begin position="31"/>
        <end position="371"/>
    </location>
</feature>
<organism evidence="6 7">
    <name type="scientific">Teichococcus deserti</name>
    <dbReference type="NCBI Taxonomy" id="1817963"/>
    <lineage>
        <taxon>Bacteria</taxon>
        <taxon>Pseudomonadati</taxon>
        <taxon>Pseudomonadota</taxon>
        <taxon>Alphaproteobacteria</taxon>
        <taxon>Acetobacterales</taxon>
        <taxon>Roseomonadaceae</taxon>
        <taxon>Roseomonas</taxon>
    </lineage>
</organism>
<dbReference type="PROSITE" id="PS51318">
    <property type="entry name" value="TAT"/>
    <property type="match status" value="1"/>
</dbReference>
<dbReference type="CDD" id="cd06327">
    <property type="entry name" value="PBP1_SBP-like"/>
    <property type="match status" value="1"/>
</dbReference>
<dbReference type="Gene3D" id="3.40.50.2300">
    <property type="match status" value="2"/>
</dbReference>
<dbReference type="InterPro" id="IPR028082">
    <property type="entry name" value="Peripla_BP_I"/>
</dbReference>
<dbReference type="GO" id="GO:0006865">
    <property type="term" value="P:amino acid transport"/>
    <property type="evidence" value="ECO:0007669"/>
    <property type="project" value="UniProtKB-KW"/>
</dbReference>
<name>A0A1V2H2A7_9PROT</name>
<evidence type="ECO:0000259" key="5">
    <source>
        <dbReference type="Pfam" id="PF13458"/>
    </source>
</evidence>
<dbReference type="InterPro" id="IPR028081">
    <property type="entry name" value="Leu-bd"/>
</dbReference>
<reference evidence="6 7" key="1">
    <citation type="submission" date="2016-10" db="EMBL/GenBank/DDBJ databases">
        <title>Draft Genome sequence of Roseomonas sp. strain M3.</title>
        <authorList>
            <person name="Subhash Y."/>
            <person name="Lee S."/>
        </authorList>
    </citation>
    <scope>NUCLEOTIDE SEQUENCE [LARGE SCALE GENOMIC DNA]</scope>
    <source>
        <strain evidence="6 7">M3</strain>
    </source>
</reference>
<dbReference type="InterPro" id="IPR051010">
    <property type="entry name" value="BCAA_transport"/>
</dbReference>
<dbReference type="EMBL" id="MLCO01000095">
    <property type="protein sequence ID" value="ONG53574.1"/>
    <property type="molecule type" value="Genomic_DNA"/>
</dbReference>
<keyword evidence="7" id="KW-1185">Reference proteome</keyword>
<evidence type="ECO:0000256" key="4">
    <source>
        <dbReference type="SAM" id="SignalP"/>
    </source>
</evidence>
<feature type="chain" id="PRO_5012346799" evidence="4">
    <location>
        <begin position="27"/>
        <end position="408"/>
    </location>
</feature>
<gene>
    <name evidence="6" type="ORF">BKE38_11605</name>
</gene>
<dbReference type="RefSeq" id="WP_076957517.1">
    <property type="nucleotide sequence ID" value="NZ_MLCO01000095.1"/>
</dbReference>
<evidence type="ECO:0000313" key="6">
    <source>
        <dbReference type="EMBL" id="ONG53574.1"/>
    </source>
</evidence>
<evidence type="ECO:0000256" key="1">
    <source>
        <dbReference type="ARBA" id="ARBA00010062"/>
    </source>
</evidence>
<dbReference type="InterPro" id="IPR006311">
    <property type="entry name" value="TAT_signal"/>
</dbReference>
<sequence length="408" mass="42777">MSSSRRALLQGGAVLAAASLAMPAIAQPARIRIGVLADFSGIYTDLLGPAGVACARQAASEFMAATPGLNVEVIFGDHQNKADVGATLARSWFDQQGVDMLIAGPNSAVGLAASTVTRDKDKVCLGVAVTATEFTNALCTPNTINWTYDGYMLSKAVAAETVRGGGKKWYFIATDNAFGHSLQAETTAFVQEAGGSVVGGARVPLGTADFSATLQAARASGAEVIGLALGGNDLPNCIKQAQEFGITRRMKMAALVMFLSDIKSAGLQVMQQLLFTNSFYWDTNEQTRAFTRRVLPAMGGAYPGMVHAGCYAVTLHYLKAVAAMGVARAKESGAAVVAQMKSMPTQDDAFGAGSIRADGRAVLAAYLLQVKAPAESRQDWDFCKLVSTMDPQETVKPLSQSACPLIRA</sequence>
<comment type="similarity">
    <text evidence="1">Belongs to the leucine-binding protein family.</text>
</comment>
<protein>
    <submittedName>
        <fullName evidence="6">ABC transporter permease</fullName>
    </submittedName>
</protein>
<dbReference type="Pfam" id="PF13458">
    <property type="entry name" value="Peripla_BP_6"/>
    <property type="match status" value="1"/>
</dbReference>
<dbReference type="OrthoDB" id="7235949at2"/>
<accession>A0A1V2H2A7</accession>
<proteinExistence type="inferred from homology"/>
<evidence type="ECO:0000256" key="3">
    <source>
        <dbReference type="ARBA" id="ARBA00022970"/>
    </source>
</evidence>
<evidence type="ECO:0000313" key="7">
    <source>
        <dbReference type="Proteomes" id="UP000188879"/>
    </source>
</evidence>